<dbReference type="EMBL" id="LRFG02000001">
    <property type="protein sequence ID" value="PCO06680.1"/>
    <property type="molecule type" value="Genomic_DNA"/>
</dbReference>
<dbReference type="Pfam" id="PF12625">
    <property type="entry name" value="Arabinose_bd"/>
    <property type="match status" value="1"/>
</dbReference>
<keyword evidence="6" id="KW-1185">Reference proteome</keyword>
<dbReference type="InterPro" id="IPR018060">
    <property type="entry name" value="HTH_AraC"/>
</dbReference>
<keyword evidence="2" id="KW-0238">DNA-binding</keyword>
<dbReference type="Proteomes" id="UP000218427">
    <property type="component" value="Unassembled WGS sequence"/>
</dbReference>
<dbReference type="SMART" id="SM00342">
    <property type="entry name" value="HTH_ARAC"/>
    <property type="match status" value="1"/>
</dbReference>
<organism evidence="5 6">
    <name type="scientific">Microbulbifer flavimaris</name>
    <dbReference type="NCBI Taxonomy" id="1781068"/>
    <lineage>
        <taxon>Bacteria</taxon>
        <taxon>Pseudomonadati</taxon>
        <taxon>Pseudomonadota</taxon>
        <taxon>Gammaproteobacteria</taxon>
        <taxon>Cellvibrionales</taxon>
        <taxon>Microbulbiferaceae</taxon>
        <taxon>Microbulbifer</taxon>
    </lineage>
</organism>
<keyword evidence="1" id="KW-0805">Transcription regulation</keyword>
<accession>A0ABX4I2P0</accession>
<gene>
    <name evidence="5" type="ORF">AWR36_002710</name>
</gene>
<evidence type="ECO:0000256" key="3">
    <source>
        <dbReference type="ARBA" id="ARBA00023163"/>
    </source>
</evidence>
<comment type="caution">
    <text evidence="5">The sequence shown here is derived from an EMBL/GenBank/DDBJ whole genome shotgun (WGS) entry which is preliminary data.</text>
</comment>
<evidence type="ECO:0000313" key="6">
    <source>
        <dbReference type="Proteomes" id="UP000218427"/>
    </source>
</evidence>
<dbReference type="PANTHER" id="PTHR47894:SF4">
    <property type="entry name" value="HTH-TYPE TRANSCRIPTIONAL REGULATOR GADX"/>
    <property type="match status" value="1"/>
</dbReference>
<evidence type="ECO:0000259" key="4">
    <source>
        <dbReference type="PROSITE" id="PS01124"/>
    </source>
</evidence>
<protein>
    <submittedName>
        <fullName evidence="5">AraC family transcriptional regulator</fullName>
    </submittedName>
</protein>
<dbReference type="InterPro" id="IPR009057">
    <property type="entry name" value="Homeodomain-like_sf"/>
</dbReference>
<dbReference type="InterPro" id="IPR032687">
    <property type="entry name" value="AraC-type_N"/>
</dbReference>
<dbReference type="PROSITE" id="PS01124">
    <property type="entry name" value="HTH_ARAC_FAMILY_2"/>
    <property type="match status" value="1"/>
</dbReference>
<dbReference type="PANTHER" id="PTHR47894">
    <property type="entry name" value="HTH-TYPE TRANSCRIPTIONAL REGULATOR GADX"/>
    <property type="match status" value="1"/>
</dbReference>
<evidence type="ECO:0000313" key="5">
    <source>
        <dbReference type="EMBL" id="PCO06680.1"/>
    </source>
</evidence>
<name>A0ABX4I2P0_9GAMM</name>
<dbReference type="SUPFAM" id="SSF46689">
    <property type="entry name" value="Homeodomain-like"/>
    <property type="match status" value="1"/>
</dbReference>
<evidence type="ECO:0000256" key="2">
    <source>
        <dbReference type="ARBA" id="ARBA00023125"/>
    </source>
</evidence>
<dbReference type="Gene3D" id="1.10.10.60">
    <property type="entry name" value="Homeodomain-like"/>
    <property type="match status" value="1"/>
</dbReference>
<dbReference type="Pfam" id="PF12833">
    <property type="entry name" value="HTH_18"/>
    <property type="match status" value="1"/>
</dbReference>
<reference evidence="5" key="1">
    <citation type="submission" date="2017-08" db="EMBL/GenBank/DDBJ databases">
        <title>Microbulbifer marisrubri sp. nov., a halophilic alphaproteobacterium isolated from marine sediment of the Yellow Sea, China.</title>
        <authorList>
            <person name="Zhang G."/>
            <person name="Xiong Q."/>
        </authorList>
    </citation>
    <scope>NUCLEOTIDE SEQUENCE [LARGE SCALE GENOMIC DNA]</scope>
    <source>
        <strain evidence="5">WRN-8</strain>
    </source>
</reference>
<evidence type="ECO:0000256" key="1">
    <source>
        <dbReference type="ARBA" id="ARBA00023015"/>
    </source>
</evidence>
<feature type="domain" description="HTH araC/xylS-type" evidence="4">
    <location>
        <begin position="258"/>
        <end position="356"/>
    </location>
</feature>
<keyword evidence="3" id="KW-0804">Transcription</keyword>
<sequence>MQSTGKLLEVSGNGFSPRAIPTNIPMAALIKTTSLSGYWDLVDELGGSPEELLRQSALEPEAVSNLEGVISHRAEIIALENATRELHCRDFGLRLAERQDLYILGPVAAVALTASSVGDALERISERLHWFSPTANLRVRREVSSGKSLILYHNDPSLPRYRSGLEHAVGVLRNIMYSLCGKGFRPVEVYFSFPTAIPAQRYTDFFKAPVLFEQQQDGFLVNSSDLNKPLNPPSQELRRLLRRFTREVLADYTLDLGTQVEIIVENLLPTRNCSLNTIAAQLGFNPRTLQRELAADSKSFERILDSVRQRLADDLLSNQEMPLIQVAALLGYSEQSTFSRACKRWFGCSPLQRRKQLRH</sequence>
<proteinExistence type="predicted"/>